<reference evidence="3 4" key="1">
    <citation type="submission" date="2015-12" db="EMBL/GenBank/DDBJ databases">
        <authorList>
            <person name="Shamseldin A."/>
            <person name="Moawad H."/>
            <person name="Abd El-Rahim W.M."/>
            <person name="Sadowsky M.J."/>
        </authorList>
    </citation>
    <scope>NUCLEOTIDE SEQUENCE [LARGE SCALE GENOMIC DNA]</scope>
    <source>
        <strain evidence="3 4">JC234</strain>
    </source>
</reference>
<feature type="transmembrane region" description="Helical" evidence="1">
    <location>
        <begin position="114"/>
        <end position="137"/>
    </location>
</feature>
<dbReference type="OrthoDB" id="5519430at2"/>
<dbReference type="Pfam" id="PF07331">
    <property type="entry name" value="TctB"/>
    <property type="match status" value="1"/>
</dbReference>
<keyword evidence="1" id="KW-1133">Transmembrane helix</keyword>
<organism evidence="3 4">
    <name type="scientific">Hoeflea olei</name>
    <dbReference type="NCBI Taxonomy" id="1480615"/>
    <lineage>
        <taxon>Bacteria</taxon>
        <taxon>Pseudomonadati</taxon>
        <taxon>Pseudomonadota</taxon>
        <taxon>Alphaproteobacteria</taxon>
        <taxon>Hyphomicrobiales</taxon>
        <taxon>Rhizobiaceae</taxon>
        <taxon>Hoeflea</taxon>
    </lineage>
</organism>
<name>A0A1C1Z0F9_9HYPH</name>
<gene>
    <name evidence="3" type="ORF">AWJ14_09180</name>
</gene>
<feature type="domain" description="DUF1468" evidence="2">
    <location>
        <begin position="7"/>
        <end position="136"/>
    </location>
</feature>
<dbReference type="Proteomes" id="UP000094795">
    <property type="component" value="Unassembled WGS sequence"/>
</dbReference>
<dbReference type="RefSeq" id="WP_066173506.1">
    <property type="nucleotide sequence ID" value="NZ_LQZT01000001.1"/>
</dbReference>
<dbReference type="EMBL" id="LQZT01000001">
    <property type="protein sequence ID" value="OCW59222.1"/>
    <property type="molecule type" value="Genomic_DNA"/>
</dbReference>
<feature type="transmembrane region" description="Helical" evidence="1">
    <location>
        <begin position="6"/>
        <end position="25"/>
    </location>
</feature>
<evidence type="ECO:0000313" key="4">
    <source>
        <dbReference type="Proteomes" id="UP000094795"/>
    </source>
</evidence>
<keyword evidence="1" id="KW-0812">Transmembrane</keyword>
<evidence type="ECO:0000259" key="2">
    <source>
        <dbReference type="Pfam" id="PF07331"/>
    </source>
</evidence>
<keyword evidence="4" id="KW-1185">Reference proteome</keyword>
<accession>A0A1C1Z0F9</accession>
<dbReference type="STRING" id="1480615.AWJ14_09180"/>
<comment type="caution">
    <text evidence="3">The sequence shown here is derived from an EMBL/GenBank/DDBJ whole genome shotgun (WGS) entry which is preliminary data.</text>
</comment>
<evidence type="ECO:0000256" key="1">
    <source>
        <dbReference type="SAM" id="Phobius"/>
    </source>
</evidence>
<proteinExistence type="predicted"/>
<feature type="transmembrane region" description="Helical" evidence="1">
    <location>
        <begin position="37"/>
        <end position="55"/>
    </location>
</feature>
<evidence type="ECO:0000313" key="3">
    <source>
        <dbReference type="EMBL" id="OCW59222.1"/>
    </source>
</evidence>
<dbReference type="InterPro" id="IPR009936">
    <property type="entry name" value="DUF1468"/>
</dbReference>
<feature type="transmembrane region" description="Helical" evidence="1">
    <location>
        <begin position="75"/>
        <end position="102"/>
    </location>
</feature>
<keyword evidence="1" id="KW-0472">Membrane</keyword>
<protein>
    <recommendedName>
        <fullName evidence="2">DUF1468 domain-containing protein</fullName>
    </recommendedName>
</protein>
<dbReference type="AlphaFoldDB" id="A0A1C1Z0F9"/>
<sequence length="143" mass="15296">MSDRILGGMGLLLAIFFIWQATLIQESFISDPVGPKTFPIIIGVLVAVSSLAILFKPDDEPEWPDFSRLFEVGLTVAVMIAYAYALPVAGFVVSTAVTAGYLSWRLGTPPLKAVIAGVAISVGIYVIFHLVLGLSLARGPWGF</sequence>